<dbReference type="SUPFAM" id="SSF48726">
    <property type="entry name" value="Immunoglobulin"/>
    <property type="match status" value="4"/>
</dbReference>
<accession>A0ABU7A273</accession>
<evidence type="ECO:0000259" key="28">
    <source>
        <dbReference type="PROSITE" id="PS50011"/>
    </source>
</evidence>
<dbReference type="SMART" id="SM00219">
    <property type="entry name" value="TyrKc"/>
    <property type="match status" value="1"/>
</dbReference>
<evidence type="ECO:0000256" key="8">
    <source>
        <dbReference type="ARBA" id="ARBA00022729"/>
    </source>
</evidence>
<protein>
    <recommendedName>
        <fullName evidence="2">receptor protein-tyrosine kinase</fullName>
        <ecNumber evidence="2">2.7.10.1</ecNumber>
    </recommendedName>
    <alternativeName>
        <fullName evidence="22">Tyrosine-protein kinase Kit</fullName>
    </alternativeName>
</protein>
<dbReference type="PROSITE" id="PS00109">
    <property type="entry name" value="PROTEIN_KINASE_TYR"/>
    <property type="match status" value="1"/>
</dbReference>
<evidence type="ECO:0000256" key="10">
    <source>
        <dbReference type="ARBA" id="ARBA00022741"/>
    </source>
</evidence>
<dbReference type="EC" id="2.7.10.1" evidence="2"/>
<dbReference type="PIRSF" id="PIRSF500951">
    <property type="entry name" value="SCGF_recepter"/>
    <property type="match status" value="1"/>
</dbReference>
<dbReference type="InterPro" id="IPR013783">
    <property type="entry name" value="Ig-like_fold"/>
</dbReference>
<evidence type="ECO:0000313" key="31">
    <source>
        <dbReference type="Proteomes" id="UP001345963"/>
    </source>
</evidence>
<sequence>ISFIQVIRQRFFMSLYGFMTGLQSFSSNNLQSFFFGFLTPFGRTSEHLQHQPQGLLCSFNMGLLRSFTGSQLSFHPGNTKPTIIPDEPHLVVLLHHSITLRCKSENRTLWWRENRNKPLRATLIDGMWTIHYPKAQASHMGRYLCRDEKSSEEASIFVYVKDPENPFRKPVVSSILTREGDTASISCYATDPSLSSLSLETCSGEALSPGLQFSTSLEQGIIIHNIKMTYEGCYVCTGTLQGRHVRSEEYSLTVRPVPVAPPVIQMHYPRKIILIRNQSLSITCNATNVNGDLTVKWVAPPGSGAVWYPQQQPKVDGDARILMANYLHVHSATLQISAVHPQDTGSYKCEAENEKGNSTKSVWLDVYERGFISLSQIYNRTFHVRSGESLTLKVSMEAYPKPHTVSWSFMGRKLKNTSDHVISMHSKDYSYSSELRLVRLQVAESGIYSFEACNNDVSVNQTFTIFVISKPEITSHEGPVDGQVRCVAEGYPAPQIKWYYCDQYVRCSQQKNATQEERNVRTVTLVSPKFGKTGVESRVNVNRGRFNTLECVATAEGEQAFILFSISEKGVMHDLFTPLLIGFISAAGILCLIVIMLFYKYMQKPKYQIQWKVIEGIHGNNYVYIDPTQLPYSYQWEFPRSNLRFGKTLGSGAFGKVVEATAYGLSNADSVMTVAVKMLKSSAHATEKEALMSELKVLSYLGNHINIVNLLGACTVGGPTLVITEYCCFGDLLNFLRRKRESFITYKLEDNYYYRNLMQQRLADGDSLNGYMSMRPSVTGNPSSSSSSEQRQSLRKGGPYIEADGDGEMFDEDDLSLDTEDLLSFSYQVAKGMEFLASKNCIHRDLAARNILLTQGRVAKICDFGLARDITTDSNYIVKGNARLPVKWMSPESIFECMYTFESDVWSYGILLWEIFSLGNSPYPGMPVDAKFYKQIKEGYRMDAPEFAPNDMCQIMSSCWDADPFKRPPFTKVVESIEQQLSDATKHIYLNFSSRLPVLPRAREEPSSQSTAAHSSQSSSSKSAPTQPLLVQHEVFIEGTILQAQRV</sequence>
<evidence type="ECO:0000256" key="26">
    <source>
        <dbReference type="SAM" id="MobiDB-lite"/>
    </source>
</evidence>
<dbReference type="InterPro" id="IPR003599">
    <property type="entry name" value="Ig_sub"/>
</dbReference>
<dbReference type="Pfam" id="PF13927">
    <property type="entry name" value="Ig_3"/>
    <property type="match status" value="2"/>
</dbReference>
<evidence type="ECO:0000256" key="27">
    <source>
        <dbReference type="SAM" id="Phobius"/>
    </source>
</evidence>
<dbReference type="PROSITE" id="PS50835">
    <property type="entry name" value="IG_LIKE"/>
    <property type="match status" value="1"/>
</dbReference>
<feature type="compositionally biased region" description="Low complexity" evidence="26">
    <location>
        <begin position="1007"/>
        <end position="1025"/>
    </location>
</feature>
<dbReference type="Gene3D" id="3.30.200.20">
    <property type="entry name" value="Phosphorylase Kinase, domain 1"/>
    <property type="match status" value="1"/>
</dbReference>
<evidence type="ECO:0000256" key="6">
    <source>
        <dbReference type="ARBA" id="ARBA00022692"/>
    </source>
</evidence>
<evidence type="ECO:0000256" key="17">
    <source>
        <dbReference type="ARBA" id="ARBA00023137"/>
    </source>
</evidence>
<feature type="binding site" evidence="24">
    <location>
        <position position="677"/>
    </location>
    <ligand>
        <name>ATP</name>
        <dbReference type="ChEBI" id="CHEBI:30616"/>
    </ligand>
</feature>
<feature type="domain" description="Protein kinase" evidence="28">
    <location>
        <begin position="643"/>
        <end position="990"/>
    </location>
</feature>
<keyword evidence="19 25" id="KW-0675">Receptor</keyword>
<dbReference type="Gene3D" id="2.60.40.10">
    <property type="entry name" value="Immunoglobulins"/>
    <property type="match status" value="5"/>
</dbReference>
<dbReference type="InterPro" id="IPR007110">
    <property type="entry name" value="Ig-like_dom"/>
</dbReference>
<evidence type="ECO:0000256" key="25">
    <source>
        <dbReference type="RuleBase" id="RU000311"/>
    </source>
</evidence>
<keyword evidence="12 24" id="KW-0067">ATP-binding</keyword>
<dbReference type="InterPro" id="IPR027263">
    <property type="entry name" value="SCGF_receptor"/>
</dbReference>
<evidence type="ECO:0000256" key="4">
    <source>
        <dbReference type="ARBA" id="ARBA00022553"/>
    </source>
</evidence>
<evidence type="ECO:0000256" key="24">
    <source>
        <dbReference type="PROSITE-ProRule" id="PRU10141"/>
    </source>
</evidence>
<dbReference type="InterPro" id="IPR008266">
    <property type="entry name" value="Tyr_kinase_AS"/>
</dbReference>
<keyword evidence="13" id="KW-0460">Magnesium</keyword>
<dbReference type="PANTHER" id="PTHR24416:SF46">
    <property type="entry name" value="MAST_STEM CELL GROWTH FACTOR RECEPTOR KIT"/>
    <property type="match status" value="1"/>
</dbReference>
<dbReference type="SMART" id="SM00408">
    <property type="entry name" value="IGc2"/>
    <property type="match status" value="3"/>
</dbReference>
<dbReference type="PROSITE" id="PS00240">
    <property type="entry name" value="RECEPTOR_TYR_KIN_III"/>
    <property type="match status" value="1"/>
</dbReference>
<evidence type="ECO:0000256" key="15">
    <source>
        <dbReference type="ARBA" id="ARBA00022989"/>
    </source>
</evidence>
<evidence type="ECO:0000256" key="21">
    <source>
        <dbReference type="ARBA" id="ARBA00023319"/>
    </source>
</evidence>
<evidence type="ECO:0000256" key="19">
    <source>
        <dbReference type="ARBA" id="ARBA00023170"/>
    </source>
</evidence>
<evidence type="ECO:0000256" key="23">
    <source>
        <dbReference type="ARBA" id="ARBA00051243"/>
    </source>
</evidence>
<evidence type="ECO:0000256" key="20">
    <source>
        <dbReference type="ARBA" id="ARBA00023180"/>
    </source>
</evidence>
<keyword evidence="10 24" id="KW-0547">Nucleotide-binding</keyword>
<evidence type="ECO:0000256" key="13">
    <source>
        <dbReference type="ARBA" id="ARBA00022842"/>
    </source>
</evidence>
<name>A0ABU7A273_9TELE</name>
<dbReference type="Pfam" id="PF25305">
    <property type="entry name" value="Ig_PDGFR_d4"/>
    <property type="match status" value="1"/>
</dbReference>
<keyword evidence="31" id="KW-1185">Reference proteome</keyword>
<evidence type="ECO:0000313" key="30">
    <source>
        <dbReference type="EMBL" id="MED6231730.1"/>
    </source>
</evidence>
<dbReference type="PROSITE" id="PS50011">
    <property type="entry name" value="PROTEIN_KINASE_DOM"/>
    <property type="match status" value="1"/>
</dbReference>
<dbReference type="SMART" id="SM00409">
    <property type="entry name" value="IG"/>
    <property type="match status" value="4"/>
</dbReference>
<evidence type="ECO:0000256" key="16">
    <source>
        <dbReference type="ARBA" id="ARBA00023136"/>
    </source>
</evidence>
<feature type="domain" description="Ig-like" evidence="29">
    <location>
        <begin position="261"/>
        <end position="365"/>
    </location>
</feature>
<comment type="catalytic activity">
    <reaction evidence="23">
        <text>L-tyrosyl-[protein] + ATP = O-phospho-L-tyrosyl-[protein] + ADP + H(+)</text>
        <dbReference type="Rhea" id="RHEA:10596"/>
        <dbReference type="Rhea" id="RHEA-COMP:10136"/>
        <dbReference type="Rhea" id="RHEA-COMP:20101"/>
        <dbReference type="ChEBI" id="CHEBI:15378"/>
        <dbReference type="ChEBI" id="CHEBI:30616"/>
        <dbReference type="ChEBI" id="CHEBI:46858"/>
        <dbReference type="ChEBI" id="CHEBI:61978"/>
        <dbReference type="ChEBI" id="CHEBI:456216"/>
        <dbReference type="EC" id="2.7.10.1"/>
    </reaction>
</comment>
<evidence type="ECO:0000256" key="2">
    <source>
        <dbReference type="ARBA" id="ARBA00011902"/>
    </source>
</evidence>
<evidence type="ECO:0000256" key="5">
    <source>
        <dbReference type="ARBA" id="ARBA00022679"/>
    </source>
</evidence>
<dbReference type="InterPro" id="IPR000719">
    <property type="entry name" value="Prot_kinase_dom"/>
</dbReference>
<keyword evidence="17" id="KW-0829">Tyrosine-protein kinase</keyword>
<keyword evidence="14" id="KW-0832">Ubl conjugation</keyword>
<keyword evidence="4" id="KW-0597">Phosphoprotein</keyword>
<keyword evidence="8" id="KW-0732">Signal</keyword>
<dbReference type="SUPFAM" id="SSF56112">
    <property type="entry name" value="Protein kinase-like (PK-like)"/>
    <property type="match status" value="1"/>
</dbReference>
<comment type="subcellular location">
    <subcellularLocation>
        <location evidence="1">Cell membrane</location>
        <topology evidence="1">Single-pass type I membrane protein</topology>
    </subcellularLocation>
    <subcellularLocation>
        <location evidence="25">Membrane</location>
        <topology evidence="25">Single-pass type I membrane protein</topology>
    </subcellularLocation>
</comment>
<evidence type="ECO:0000256" key="3">
    <source>
        <dbReference type="ARBA" id="ARBA00022475"/>
    </source>
</evidence>
<keyword evidence="15 27" id="KW-1133">Transmembrane helix</keyword>
<dbReference type="Pfam" id="PF07714">
    <property type="entry name" value="PK_Tyr_Ser-Thr"/>
    <property type="match status" value="1"/>
</dbReference>
<keyword evidence="21 25" id="KW-0393">Immunoglobulin domain</keyword>
<dbReference type="InterPro" id="IPR020635">
    <property type="entry name" value="Tyr_kinase_cat_dom"/>
</dbReference>
<evidence type="ECO:0000256" key="22">
    <source>
        <dbReference type="ARBA" id="ARBA00032147"/>
    </source>
</evidence>
<reference evidence="30 31" key="1">
    <citation type="submission" date="2021-07" db="EMBL/GenBank/DDBJ databases">
        <authorList>
            <person name="Palmer J.M."/>
        </authorList>
    </citation>
    <scope>NUCLEOTIDE SEQUENCE [LARGE SCALE GENOMIC DNA]</scope>
    <source>
        <strain evidence="30 31">AT_MEX2019</strain>
        <tissue evidence="30">Muscle</tissue>
    </source>
</reference>
<keyword evidence="16 27" id="KW-0472">Membrane</keyword>
<dbReference type="InterPro" id="IPR050122">
    <property type="entry name" value="RTK"/>
</dbReference>
<evidence type="ECO:0000256" key="18">
    <source>
        <dbReference type="ARBA" id="ARBA00023157"/>
    </source>
</evidence>
<keyword evidence="11" id="KW-0418">Kinase</keyword>
<keyword evidence="20" id="KW-0325">Glycoprotein</keyword>
<evidence type="ECO:0000256" key="7">
    <source>
        <dbReference type="ARBA" id="ARBA00022723"/>
    </source>
</evidence>
<keyword evidence="18" id="KW-1015">Disulfide bond</keyword>
<keyword evidence="3" id="KW-1003">Cell membrane</keyword>
<dbReference type="InterPro" id="IPR036179">
    <property type="entry name" value="Ig-like_dom_sf"/>
</dbReference>
<evidence type="ECO:0000256" key="14">
    <source>
        <dbReference type="ARBA" id="ARBA00022843"/>
    </source>
</evidence>
<comment type="caution">
    <text evidence="30">The sequence shown here is derived from an EMBL/GenBank/DDBJ whole genome shotgun (WGS) entry which is preliminary data.</text>
</comment>
<feature type="non-terminal residue" evidence="30">
    <location>
        <position position="1"/>
    </location>
</feature>
<evidence type="ECO:0000256" key="1">
    <source>
        <dbReference type="ARBA" id="ARBA00004251"/>
    </source>
</evidence>
<evidence type="ECO:0000259" key="29">
    <source>
        <dbReference type="PROSITE" id="PS50835"/>
    </source>
</evidence>
<keyword evidence="9" id="KW-0677">Repeat</keyword>
<dbReference type="EMBL" id="JAHUTI010000172">
    <property type="protein sequence ID" value="MED6231730.1"/>
    <property type="molecule type" value="Genomic_DNA"/>
</dbReference>
<dbReference type="InterPro" id="IPR017441">
    <property type="entry name" value="Protein_kinase_ATP_BS"/>
</dbReference>
<dbReference type="InterPro" id="IPR001824">
    <property type="entry name" value="Tyr_kinase_rcpt_3_CS"/>
</dbReference>
<evidence type="ECO:0000256" key="12">
    <source>
        <dbReference type="ARBA" id="ARBA00022840"/>
    </source>
</evidence>
<dbReference type="PROSITE" id="PS00107">
    <property type="entry name" value="PROTEIN_KINASE_ATP"/>
    <property type="match status" value="1"/>
</dbReference>
<keyword evidence="7" id="KW-0479">Metal-binding</keyword>
<dbReference type="InterPro" id="IPR001245">
    <property type="entry name" value="Ser-Thr/Tyr_kinase_cat_dom"/>
</dbReference>
<evidence type="ECO:0000256" key="9">
    <source>
        <dbReference type="ARBA" id="ARBA00022737"/>
    </source>
</evidence>
<dbReference type="CDD" id="cd00096">
    <property type="entry name" value="Ig"/>
    <property type="match status" value="1"/>
</dbReference>
<dbReference type="InterPro" id="IPR011009">
    <property type="entry name" value="Kinase-like_dom_sf"/>
</dbReference>
<dbReference type="Gene3D" id="1.10.510.10">
    <property type="entry name" value="Transferase(Phosphotransferase) domain 1"/>
    <property type="match status" value="1"/>
</dbReference>
<keyword evidence="6 25" id="KW-0812">Transmembrane</keyword>
<organism evidence="30 31">
    <name type="scientific">Ataeniobius toweri</name>
    <dbReference type="NCBI Taxonomy" id="208326"/>
    <lineage>
        <taxon>Eukaryota</taxon>
        <taxon>Metazoa</taxon>
        <taxon>Chordata</taxon>
        <taxon>Craniata</taxon>
        <taxon>Vertebrata</taxon>
        <taxon>Euteleostomi</taxon>
        <taxon>Actinopterygii</taxon>
        <taxon>Neopterygii</taxon>
        <taxon>Teleostei</taxon>
        <taxon>Neoteleostei</taxon>
        <taxon>Acanthomorphata</taxon>
        <taxon>Ovalentaria</taxon>
        <taxon>Atherinomorphae</taxon>
        <taxon>Cyprinodontiformes</taxon>
        <taxon>Goodeidae</taxon>
        <taxon>Ataeniobius</taxon>
    </lineage>
</organism>
<proteinExistence type="inferred from homology"/>
<dbReference type="PIRSF" id="PIRSF000615">
    <property type="entry name" value="TyrPK_CSF1-R"/>
    <property type="match status" value="1"/>
</dbReference>
<evidence type="ECO:0000256" key="11">
    <source>
        <dbReference type="ARBA" id="ARBA00022777"/>
    </source>
</evidence>
<dbReference type="PANTHER" id="PTHR24416">
    <property type="entry name" value="TYROSINE-PROTEIN KINASE RECEPTOR"/>
    <property type="match status" value="1"/>
</dbReference>
<feature type="region of interest" description="Disordered" evidence="26">
    <location>
        <begin position="1001"/>
        <end position="1025"/>
    </location>
</feature>
<feature type="transmembrane region" description="Helical" evidence="27">
    <location>
        <begin position="575"/>
        <end position="599"/>
    </location>
</feature>
<keyword evidence="5" id="KW-0808">Transferase</keyword>
<feature type="region of interest" description="Disordered" evidence="26">
    <location>
        <begin position="773"/>
        <end position="803"/>
    </location>
</feature>
<dbReference type="InterPro" id="IPR003598">
    <property type="entry name" value="Ig_sub2"/>
</dbReference>
<comment type="similarity">
    <text evidence="25">Belongs to the protein kinase superfamily. Tyr protein kinase family. CSF-1/PDGF receptor subfamily.</text>
</comment>
<gene>
    <name evidence="30" type="ORF">ATANTOWER_006332</name>
</gene>
<dbReference type="Proteomes" id="UP001345963">
    <property type="component" value="Unassembled WGS sequence"/>
</dbReference>